<dbReference type="InParanoid" id="A0A1D6EEZ6"/>
<reference evidence="1" key="1">
    <citation type="submission" date="2015-12" db="EMBL/GenBank/DDBJ databases">
        <title>Update maize B73 reference genome by single molecule sequencing technologies.</title>
        <authorList>
            <consortium name="Maize Genome Sequencing Project"/>
            <person name="Ware D."/>
        </authorList>
    </citation>
    <scope>NUCLEOTIDE SEQUENCE [LARGE SCALE GENOMIC DNA]</scope>
    <source>
        <tissue evidence="1">Seedling</tissue>
    </source>
</reference>
<protein>
    <submittedName>
        <fullName evidence="1">Uncharacterized protein</fullName>
    </submittedName>
</protein>
<dbReference type="AlphaFoldDB" id="A0A1D6EEZ6"/>
<dbReference type="ExpressionAtlas" id="A0A1D6EEZ6">
    <property type="expression patterns" value="baseline and differential"/>
</dbReference>
<evidence type="ECO:0000313" key="1">
    <source>
        <dbReference type="EMBL" id="ONM18788.1"/>
    </source>
</evidence>
<gene>
    <name evidence="1" type="ORF">ZEAMMB73_Zm00001d004370</name>
</gene>
<sequence length="158" mass="17227">MNPCFLLGNPEQTPLAGGARVGIAHRRREKAWRLPVRPLEAVLRGHMRRCVRQAPRQPPLGRGPERLHRVVHLKQGDLMVVTNAGDSWVVLGTASDNGAVTPSSSSSPEAQPATCITSLMSPGCTSFGSPTKGHRYSPCRACSRTTILRTMASSWHRR</sequence>
<accession>A0A1D6EEZ6</accession>
<dbReference type="EMBL" id="CM007648">
    <property type="protein sequence ID" value="ONM18788.1"/>
    <property type="molecule type" value="Genomic_DNA"/>
</dbReference>
<proteinExistence type="predicted"/>
<organism evidence="1">
    <name type="scientific">Zea mays</name>
    <name type="common">Maize</name>
    <dbReference type="NCBI Taxonomy" id="4577"/>
    <lineage>
        <taxon>Eukaryota</taxon>
        <taxon>Viridiplantae</taxon>
        <taxon>Streptophyta</taxon>
        <taxon>Embryophyta</taxon>
        <taxon>Tracheophyta</taxon>
        <taxon>Spermatophyta</taxon>
        <taxon>Magnoliopsida</taxon>
        <taxon>Liliopsida</taxon>
        <taxon>Poales</taxon>
        <taxon>Poaceae</taxon>
        <taxon>PACMAD clade</taxon>
        <taxon>Panicoideae</taxon>
        <taxon>Andropogonodae</taxon>
        <taxon>Andropogoneae</taxon>
        <taxon>Tripsacinae</taxon>
        <taxon>Zea</taxon>
    </lineage>
</organism>
<name>A0A1D6EEZ6_MAIZE</name>